<dbReference type="InterPro" id="IPR051990">
    <property type="entry name" value="CCPG1/PBIP1"/>
</dbReference>
<reference evidence="4" key="1">
    <citation type="submission" date="2025-08" db="UniProtKB">
        <authorList>
            <consortium name="Ensembl"/>
        </authorList>
    </citation>
    <scope>IDENTIFICATION</scope>
</reference>
<proteinExistence type="predicted"/>
<name>A0A8D2KX33_VARKO</name>
<evidence type="ECO:0000256" key="2">
    <source>
        <dbReference type="SAM" id="Coils"/>
    </source>
</evidence>
<feature type="coiled-coil region" evidence="2">
    <location>
        <begin position="110"/>
        <end position="157"/>
    </location>
</feature>
<feature type="region of interest" description="Disordered" evidence="3">
    <location>
        <begin position="1"/>
        <end position="22"/>
    </location>
</feature>
<accession>A0A8D2KX33</accession>
<evidence type="ECO:0000256" key="3">
    <source>
        <dbReference type="SAM" id="MobiDB-lite"/>
    </source>
</evidence>
<evidence type="ECO:0000313" key="5">
    <source>
        <dbReference type="Proteomes" id="UP000694545"/>
    </source>
</evidence>
<evidence type="ECO:0000313" key="4">
    <source>
        <dbReference type="Ensembl" id="ENSVKKP00000013519.1"/>
    </source>
</evidence>
<dbReference type="PANTHER" id="PTHR28638:SF1">
    <property type="entry name" value="PRE-B-CELL LEUKEMIA TRANSCRIPTION FACTOR-INTERACTING PROTEIN 1"/>
    <property type="match status" value="1"/>
</dbReference>
<protein>
    <submittedName>
        <fullName evidence="4">Uncharacterized protein</fullName>
    </submittedName>
</protein>
<keyword evidence="5" id="KW-1185">Reference proteome</keyword>
<dbReference type="Proteomes" id="UP000694545">
    <property type="component" value="Unplaced"/>
</dbReference>
<organism evidence="4 5">
    <name type="scientific">Varanus komodoensis</name>
    <name type="common">Komodo dragon</name>
    <dbReference type="NCBI Taxonomy" id="61221"/>
    <lineage>
        <taxon>Eukaryota</taxon>
        <taxon>Metazoa</taxon>
        <taxon>Chordata</taxon>
        <taxon>Craniata</taxon>
        <taxon>Vertebrata</taxon>
        <taxon>Euteleostomi</taxon>
        <taxon>Lepidosauria</taxon>
        <taxon>Squamata</taxon>
        <taxon>Bifurcata</taxon>
        <taxon>Unidentata</taxon>
        <taxon>Episquamata</taxon>
        <taxon>Toxicofera</taxon>
        <taxon>Anguimorpha</taxon>
        <taxon>Paleoanguimorpha</taxon>
        <taxon>Varanoidea</taxon>
        <taxon>Varanidae</taxon>
        <taxon>Varanus</taxon>
    </lineage>
</organism>
<evidence type="ECO:0000256" key="1">
    <source>
        <dbReference type="ARBA" id="ARBA00023054"/>
    </source>
</evidence>
<dbReference type="GO" id="GO:0016020">
    <property type="term" value="C:membrane"/>
    <property type="evidence" value="ECO:0007669"/>
    <property type="project" value="TreeGrafter"/>
</dbReference>
<dbReference type="Ensembl" id="ENSVKKT00000013844.1">
    <property type="protein sequence ID" value="ENSVKKP00000013519.1"/>
    <property type="gene ID" value="ENSVKKG00000009321.1"/>
</dbReference>
<dbReference type="PANTHER" id="PTHR28638">
    <property type="entry name" value="CELL CYCLE PROGRESSION PROTEIN 1"/>
    <property type="match status" value="1"/>
</dbReference>
<sequence length="250" mass="27016">MPHPPPLGDSAGQPGRSNRVLGRRGCHLPILPQQDGPAAPLPASPGDAKLQRAKEALRLAGHPGDPQSLEAVGLMLDKLAKENQDIRLMQAELRVILILPFLSLAPQAQKEELETLLRKSEENARLTEALQRETASLQAAQTELRLLREKLQGLGEAGLQRHRRVCPAGGAGTGPQGQVPAHYEGLAAALSTFFGSNGTFAHDRLSFVDFLDEVEDALEELAELLGVSKEDVDNFEEMALTQLEAAPWGR</sequence>
<dbReference type="AlphaFoldDB" id="A0A8D2KX33"/>
<reference evidence="4" key="2">
    <citation type="submission" date="2025-09" db="UniProtKB">
        <authorList>
            <consortium name="Ensembl"/>
        </authorList>
    </citation>
    <scope>IDENTIFICATION</scope>
</reference>
<keyword evidence="1 2" id="KW-0175">Coiled coil</keyword>